<gene>
    <name evidence="2" type="ORF">SNAT2548_LOCUS9275</name>
</gene>
<dbReference type="Gene3D" id="1.25.40.10">
    <property type="entry name" value="Tetratricopeptide repeat domain"/>
    <property type="match status" value="1"/>
</dbReference>
<keyword evidence="3" id="KW-1185">Reference proteome</keyword>
<reference evidence="2" key="1">
    <citation type="submission" date="2021-02" db="EMBL/GenBank/DDBJ databases">
        <authorList>
            <person name="Dougan E. K."/>
            <person name="Rhodes N."/>
            <person name="Thang M."/>
            <person name="Chan C."/>
        </authorList>
    </citation>
    <scope>NUCLEOTIDE SEQUENCE</scope>
</reference>
<sequence>MAELDLEPSYDCLEDADALDWLWLHRTPWKTFTFSPVQAERKHCRSVFENLVAKRSGCHEALFGMGRLLVLDGQFEEALPSLEEACALRPDGLYLAWMGWCLLLSSASQSFLRRPATQQRAQRCCREALEAAPDLLLALRCLANLGEAERAARAAEVDPLSGLPSFAKQLLEGSKVQRRTGAEALRKVLAEVSVDEEAQASACAVLQSLSLDRPPNLPEKPVAKEGMARRAISSKLLALEVLWLRPQHAEVSGKGSVWGPKDLLSYVHSRGVTSFIATSDPPGLPRPFCRSTTHY</sequence>
<dbReference type="SUPFAM" id="SSF48452">
    <property type="entry name" value="TPR-like"/>
    <property type="match status" value="1"/>
</dbReference>
<evidence type="ECO:0000313" key="2">
    <source>
        <dbReference type="EMBL" id="CAE7229783.1"/>
    </source>
</evidence>
<evidence type="ECO:0000313" key="3">
    <source>
        <dbReference type="Proteomes" id="UP000604046"/>
    </source>
</evidence>
<dbReference type="Proteomes" id="UP000604046">
    <property type="component" value="Unassembled WGS sequence"/>
</dbReference>
<feature type="repeat" description="TPR" evidence="1">
    <location>
        <begin position="59"/>
        <end position="92"/>
    </location>
</feature>
<dbReference type="InterPro" id="IPR019734">
    <property type="entry name" value="TPR_rpt"/>
</dbReference>
<dbReference type="EMBL" id="CAJNDS010000713">
    <property type="protein sequence ID" value="CAE7229783.1"/>
    <property type="molecule type" value="Genomic_DNA"/>
</dbReference>
<protein>
    <submittedName>
        <fullName evidence="2">Uncharacterized protein</fullName>
    </submittedName>
</protein>
<keyword evidence="1" id="KW-0802">TPR repeat</keyword>
<proteinExistence type="predicted"/>
<name>A0A812KTB2_9DINO</name>
<dbReference type="InterPro" id="IPR011990">
    <property type="entry name" value="TPR-like_helical_dom_sf"/>
</dbReference>
<evidence type="ECO:0000256" key="1">
    <source>
        <dbReference type="PROSITE-ProRule" id="PRU00339"/>
    </source>
</evidence>
<organism evidence="2 3">
    <name type="scientific">Symbiodinium natans</name>
    <dbReference type="NCBI Taxonomy" id="878477"/>
    <lineage>
        <taxon>Eukaryota</taxon>
        <taxon>Sar</taxon>
        <taxon>Alveolata</taxon>
        <taxon>Dinophyceae</taxon>
        <taxon>Suessiales</taxon>
        <taxon>Symbiodiniaceae</taxon>
        <taxon>Symbiodinium</taxon>
    </lineage>
</organism>
<dbReference type="AlphaFoldDB" id="A0A812KTB2"/>
<accession>A0A812KTB2</accession>
<dbReference type="PROSITE" id="PS50005">
    <property type="entry name" value="TPR"/>
    <property type="match status" value="1"/>
</dbReference>
<comment type="caution">
    <text evidence="2">The sequence shown here is derived from an EMBL/GenBank/DDBJ whole genome shotgun (WGS) entry which is preliminary data.</text>
</comment>